<sequence length="808" mass="90861">MHPFSILTLGIFVAGYITARWDLVTRLYELTIFAWDYGVVYRAACAIGILTASFLLVFIPVYWVASLEEQVSVFGMWLLTDFGFLLAINSTPGLLAPDMPDHDGLMRIFWPADIPRSDLPGVIVGWRNSALDVFVVTVLDCVDPLNVENALKVGTLLRGAPHTTSRITELCAPQGQSTMHVLGVTNGPEPSGVDPSWVRATTGPSLKVPRIRCAKASSVQIILFERPNPVKMQYFSLNPMALALEEKNINVVVPPGSIEAEDEKEERRKRELKQKMVEKLKQHSIADHTPSSKEKALARVVNQINWSWEIEKLVQKNVSLIGTRPRRTLSVSERVVESANTMKNFVLLSLWHVIILYAWPVVKRIFVMLLLLHRTIAELLLIVLEWRAQPHHAALKDISATAQQVEIRLQQFCYWPIQYVKLRLRKNDWDSVNTSHPDYIRFYNSLWLVANDVIIGIALGSYIIENSNWVAYQINNLLGKYSVEALQISITWLMGWPAGLKLNSELGAFLGDLFLWVIDYWGSCVEILKPSLPHIVWFIGFTSFAGASMPVAMFSDLVSLLTLHIYSFYLASARIFHWQLSILISLFHLFRGKKHNVLRNRIDSCDYDLDQLLVGTMLFTLLVFLLPTVVVYYLNFAVARMAIITLKAGFDSLLSCLNHFPLFALMLRLKDPRRLPGGVRFELRDTQNNRPAINSAFNEPPTSVIHVMISACTACSSHVRSNVSPIPPNVATATQTLRLATGSHVPGDREVCAADQPQDIVQPPVQHVAKTPGWDNGDVGHDKLIVQAQEAAPSAPVYFTWAAYQWEA</sequence>
<feature type="transmembrane region" description="Helical" evidence="1">
    <location>
        <begin position="506"/>
        <end position="528"/>
    </location>
</feature>
<comment type="caution">
    <text evidence="2">The sequence shown here is derived from an EMBL/GenBank/DDBJ whole genome shotgun (WGS) entry which is preliminary data.</text>
</comment>
<protein>
    <submittedName>
        <fullName evidence="2">N-acetylglucosaminyl transferase component-domain-containing protein</fullName>
    </submittedName>
</protein>
<dbReference type="Proteomes" id="UP001201980">
    <property type="component" value="Unassembled WGS sequence"/>
</dbReference>
<evidence type="ECO:0000313" key="3">
    <source>
        <dbReference type="Proteomes" id="UP001201980"/>
    </source>
</evidence>
<reference evidence="2" key="1">
    <citation type="submission" date="2022-07" db="EMBL/GenBank/DDBJ databases">
        <title>Draft genome sequence of Zalerion maritima ATCC 34329, a (micro)plastics degrading marine fungus.</title>
        <authorList>
            <person name="Paco A."/>
            <person name="Goncalves M.F.M."/>
            <person name="Rocha-Santos T.A.P."/>
            <person name="Alves A."/>
        </authorList>
    </citation>
    <scope>NUCLEOTIDE SEQUENCE</scope>
    <source>
        <strain evidence="2">ATCC 34329</strain>
    </source>
</reference>
<proteinExistence type="predicted"/>
<feature type="transmembrane region" description="Helical" evidence="1">
    <location>
        <begin position="6"/>
        <end position="28"/>
    </location>
</feature>
<organism evidence="2 3">
    <name type="scientific">Zalerion maritima</name>
    <dbReference type="NCBI Taxonomy" id="339359"/>
    <lineage>
        <taxon>Eukaryota</taxon>
        <taxon>Fungi</taxon>
        <taxon>Dikarya</taxon>
        <taxon>Ascomycota</taxon>
        <taxon>Pezizomycotina</taxon>
        <taxon>Sordariomycetes</taxon>
        <taxon>Lulworthiomycetidae</taxon>
        <taxon>Lulworthiales</taxon>
        <taxon>Lulworthiaceae</taxon>
        <taxon>Zalerion</taxon>
    </lineage>
</organism>
<dbReference type="GO" id="GO:0005783">
    <property type="term" value="C:endoplasmic reticulum"/>
    <property type="evidence" value="ECO:0007669"/>
    <property type="project" value="TreeGrafter"/>
</dbReference>
<name>A0AAD5RMP7_9PEZI</name>
<dbReference type="GO" id="GO:0016020">
    <property type="term" value="C:membrane"/>
    <property type="evidence" value="ECO:0007669"/>
    <property type="project" value="InterPro"/>
</dbReference>
<dbReference type="GO" id="GO:0016740">
    <property type="term" value="F:transferase activity"/>
    <property type="evidence" value="ECO:0007669"/>
    <property type="project" value="UniProtKB-KW"/>
</dbReference>
<feature type="transmembrane region" description="Helical" evidence="1">
    <location>
        <begin position="40"/>
        <end position="65"/>
    </location>
</feature>
<feature type="transmembrane region" description="Helical" evidence="1">
    <location>
        <begin position="535"/>
        <end position="554"/>
    </location>
</feature>
<accession>A0AAD5RMP7</accession>
<dbReference type="AlphaFoldDB" id="A0AAD5RMP7"/>
<gene>
    <name evidence="2" type="ORF">MKZ38_003424</name>
</gene>
<evidence type="ECO:0000313" key="2">
    <source>
        <dbReference type="EMBL" id="KAJ2899068.1"/>
    </source>
</evidence>
<feature type="transmembrane region" description="Helical" evidence="1">
    <location>
        <begin position="566"/>
        <end position="590"/>
    </location>
</feature>
<evidence type="ECO:0000256" key="1">
    <source>
        <dbReference type="SAM" id="Phobius"/>
    </source>
</evidence>
<feature type="transmembrane region" description="Helical" evidence="1">
    <location>
        <begin position="446"/>
        <end position="464"/>
    </location>
</feature>
<dbReference type="PANTHER" id="PTHR21329">
    <property type="entry name" value="PHOSPHATIDYLINOSITOL N-ACETYLGLUCOSAMINYLTRANSFERASE SUBUNIT Q-RELATED"/>
    <property type="match status" value="1"/>
</dbReference>
<dbReference type="EMBL" id="JAKWBI020000208">
    <property type="protein sequence ID" value="KAJ2899068.1"/>
    <property type="molecule type" value="Genomic_DNA"/>
</dbReference>
<keyword evidence="3" id="KW-1185">Reference proteome</keyword>
<keyword evidence="1" id="KW-0812">Transmembrane</keyword>
<feature type="transmembrane region" description="Helical" evidence="1">
    <location>
        <begin position="611"/>
        <end position="635"/>
    </location>
</feature>
<dbReference type="InterPro" id="IPR007720">
    <property type="entry name" value="PigQ/GPI1"/>
</dbReference>
<keyword evidence="2" id="KW-0808">Transferase</keyword>
<keyword evidence="1" id="KW-0472">Membrane</keyword>
<keyword evidence="1" id="KW-1133">Transmembrane helix</keyword>
<dbReference type="PANTHER" id="PTHR21329:SF3">
    <property type="entry name" value="PHOSPHATIDYLINOSITOL N-ACETYLGLUCOSAMINYLTRANSFERASE SUBUNIT Q"/>
    <property type="match status" value="1"/>
</dbReference>
<dbReference type="Pfam" id="PF05024">
    <property type="entry name" value="Gpi1"/>
    <property type="match status" value="1"/>
</dbReference>
<dbReference type="GO" id="GO:0006506">
    <property type="term" value="P:GPI anchor biosynthetic process"/>
    <property type="evidence" value="ECO:0007669"/>
    <property type="project" value="InterPro"/>
</dbReference>
<feature type="transmembrane region" description="Helical" evidence="1">
    <location>
        <begin position="71"/>
        <end position="89"/>
    </location>
</feature>